<evidence type="ECO:0000256" key="8">
    <source>
        <dbReference type="ARBA" id="ARBA00022741"/>
    </source>
</evidence>
<evidence type="ECO:0000256" key="15">
    <source>
        <dbReference type="PROSITE-ProRule" id="PRU00409"/>
    </source>
</evidence>
<evidence type="ECO:0000313" key="18">
    <source>
        <dbReference type="Proteomes" id="UP001500185"/>
    </source>
</evidence>
<evidence type="ECO:0000259" key="16">
    <source>
        <dbReference type="PROSITE" id="PS50975"/>
    </source>
</evidence>
<dbReference type="Gene3D" id="3.30.1490.20">
    <property type="entry name" value="ATP-grasp fold, A domain"/>
    <property type="match status" value="1"/>
</dbReference>
<dbReference type="PROSITE" id="PS00843">
    <property type="entry name" value="DALA_DALA_LIGASE_1"/>
    <property type="match status" value="1"/>
</dbReference>
<keyword evidence="8 15" id="KW-0547">Nucleotide-binding</keyword>
<evidence type="ECO:0000256" key="2">
    <source>
        <dbReference type="ARBA" id="ARBA00001946"/>
    </source>
</evidence>
<evidence type="ECO:0000256" key="3">
    <source>
        <dbReference type="ARBA" id="ARBA00004496"/>
    </source>
</evidence>
<comment type="catalytic activity">
    <reaction evidence="13 14">
        <text>2 D-alanine + ATP = D-alanyl-D-alanine + ADP + phosphate + H(+)</text>
        <dbReference type="Rhea" id="RHEA:11224"/>
        <dbReference type="ChEBI" id="CHEBI:15378"/>
        <dbReference type="ChEBI" id="CHEBI:30616"/>
        <dbReference type="ChEBI" id="CHEBI:43474"/>
        <dbReference type="ChEBI" id="CHEBI:57416"/>
        <dbReference type="ChEBI" id="CHEBI:57822"/>
        <dbReference type="ChEBI" id="CHEBI:456216"/>
        <dbReference type="EC" id="6.3.2.4"/>
    </reaction>
</comment>
<comment type="cofactor">
    <cofactor evidence="2">
        <name>Mg(2+)</name>
        <dbReference type="ChEBI" id="CHEBI:18420"/>
    </cofactor>
</comment>
<evidence type="ECO:0000256" key="4">
    <source>
        <dbReference type="ARBA" id="ARBA00010871"/>
    </source>
</evidence>
<feature type="domain" description="ATP-grasp" evidence="16">
    <location>
        <begin position="122"/>
        <end position="321"/>
    </location>
</feature>
<dbReference type="GO" id="GO:0016874">
    <property type="term" value="F:ligase activity"/>
    <property type="evidence" value="ECO:0007669"/>
    <property type="project" value="UniProtKB-KW"/>
</dbReference>
<dbReference type="SUPFAM" id="SSF56059">
    <property type="entry name" value="Glutathione synthetase ATP-binding domain-like"/>
    <property type="match status" value="1"/>
</dbReference>
<reference evidence="17 18" key="1">
    <citation type="journal article" date="2019" name="Int. J. Syst. Evol. Microbiol.">
        <title>The Global Catalogue of Microorganisms (GCM) 10K type strain sequencing project: providing services to taxonomists for standard genome sequencing and annotation.</title>
        <authorList>
            <consortium name="The Broad Institute Genomics Platform"/>
            <consortium name="The Broad Institute Genome Sequencing Center for Infectious Disease"/>
            <person name="Wu L."/>
            <person name="Ma J."/>
        </authorList>
    </citation>
    <scope>NUCLEOTIDE SEQUENCE [LARGE SCALE GENOMIC DNA]</scope>
    <source>
        <strain evidence="17 18">JCM 16231</strain>
    </source>
</reference>
<dbReference type="NCBIfam" id="NF002378">
    <property type="entry name" value="PRK01372.1"/>
    <property type="match status" value="1"/>
</dbReference>
<dbReference type="InterPro" id="IPR000291">
    <property type="entry name" value="D-Ala_lig_Van_CS"/>
</dbReference>
<dbReference type="EC" id="6.3.2.4" evidence="5 14"/>
<dbReference type="RefSeq" id="WP_224455017.1">
    <property type="nucleotide sequence ID" value="NZ_BAAAGG010000021.1"/>
</dbReference>
<sequence length="329" mass="36596">MIKTIAVAMGGYSSEADISLQSGEVVYKHLSTNPKYRVYKAHILKKSWFVKLDSGEEFPIDKSNFSVTINAKIIYFDCVFNTIHGTPGEDGLFQGYLQTLKIPQTACDYYQAALTFNKRDCISVLKSHGIQTAKNVYVNKGDDIDPQAVIDHVGLPCFVKANRAGSSYGISKVKKKEDILTALEHSFKEDDEVIIESFLDGREVSVGVINIDGKIQALPVTEIISENEFFDFEAKYLGKSKEITPANLDDQQTNKVKELAVKIFKSLKLKGLTRSEFIFHNNQPHFLECNACPGLTEASILPQQAKAAGISLQDLFTNAVEVALQNFEH</sequence>
<dbReference type="SUPFAM" id="SSF52440">
    <property type="entry name" value="PreATP-grasp domain"/>
    <property type="match status" value="1"/>
</dbReference>
<keyword evidence="18" id="KW-1185">Reference proteome</keyword>
<gene>
    <name evidence="14" type="primary">ddl</name>
    <name evidence="17" type="ORF">GCM10009433_21550</name>
</gene>
<dbReference type="InterPro" id="IPR005905">
    <property type="entry name" value="D_ala_D_ala"/>
</dbReference>
<evidence type="ECO:0000256" key="5">
    <source>
        <dbReference type="ARBA" id="ARBA00012216"/>
    </source>
</evidence>
<dbReference type="Gene3D" id="3.40.50.20">
    <property type="match status" value="1"/>
</dbReference>
<evidence type="ECO:0000256" key="1">
    <source>
        <dbReference type="ARBA" id="ARBA00001936"/>
    </source>
</evidence>
<dbReference type="Pfam" id="PF01820">
    <property type="entry name" value="Dala_Dala_lig_N"/>
    <property type="match status" value="1"/>
</dbReference>
<comment type="cofactor">
    <cofactor evidence="1">
        <name>Mn(2+)</name>
        <dbReference type="ChEBI" id="CHEBI:29035"/>
    </cofactor>
</comment>
<evidence type="ECO:0000256" key="14">
    <source>
        <dbReference type="HAMAP-Rule" id="MF_00047"/>
    </source>
</evidence>
<dbReference type="PIRSF" id="PIRSF039102">
    <property type="entry name" value="Ddl/VanB"/>
    <property type="match status" value="1"/>
</dbReference>
<dbReference type="EMBL" id="BAAAGG010000021">
    <property type="protein sequence ID" value="GAA0761809.1"/>
    <property type="molecule type" value="Genomic_DNA"/>
</dbReference>
<comment type="caution">
    <text evidence="17">The sequence shown here is derived from an EMBL/GenBank/DDBJ whole genome shotgun (WGS) entry which is preliminary data.</text>
</comment>
<accession>A0ABN1KBU4</accession>
<evidence type="ECO:0000256" key="10">
    <source>
        <dbReference type="ARBA" id="ARBA00022960"/>
    </source>
</evidence>
<evidence type="ECO:0000256" key="9">
    <source>
        <dbReference type="ARBA" id="ARBA00022840"/>
    </source>
</evidence>
<evidence type="ECO:0000313" key="17">
    <source>
        <dbReference type="EMBL" id="GAA0761809.1"/>
    </source>
</evidence>
<dbReference type="NCBIfam" id="TIGR01205">
    <property type="entry name" value="D_ala_D_alaTIGR"/>
    <property type="match status" value="1"/>
</dbReference>
<evidence type="ECO:0000256" key="12">
    <source>
        <dbReference type="ARBA" id="ARBA00023316"/>
    </source>
</evidence>
<proteinExistence type="inferred from homology"/>
<dbReference type="NCBIfam" id="NF002527">
    <property type="entry name" value="PRK01966.1-3"/>
    <property type="match status" value="1"/>
</dbReference>
<evidence type="ECO:0000256" key="7">
    <source>
        <dbReference type="ARBA" id="ARBA00022598"/>
    </source>
</evidence>
<dbReference type="InterPro" id="IPR016185">
    <property type="entry name" value="PreATP-grasp_dom_sf"/>
</dbReference>
<protein>
    <recommendedName>
        <fullName evidence="5 14">D-alanine--D-alanine ligase</fullName>
        <ecNumber evidence="5 14">6.3.2.4</ecNumber>
    </recommendedName>
    <alternativeName>
        <fullName evidence="14">D-Ala-D-Ala ligase</fullName>
    </alternativeName>
    <alternativeName>
        <fullName evidence="14">D-alanylalanine synthetase</fullName>
    </alternativeName>
</protein>
<dbReference type="PANTHER" id="PTHR23132">
    <property type="entry name" value="D-ALANINE--D-ALANINE LIGASE"/>
    <property type="match status" value="1"/>
</dbReference>
<comment type="similarity">
    <text evidence="4 14">Belongs to the D-alanine--D-alanine ligase family.</text>
</comment>
<dbReference type="InterPro" id="IPR011761">
    <property type="entry name" value="ATP-grasp"/>
</dbReference>
<evidence type="ECO:0000256" key="13">
    <source>
        <dbReference type="ARBA" id="ARBA00047614"/>
    </source>
</evidence>
<organism evidence="17 18">
    <name type="scientific">Psychroflexus lacisalsi</name>
    <dbReference type="NCBI Taxonomy" id="503928"/>
    <lineage>
        <taxon>Bacteria</taxon>
        <taxon>Pseudomonadati</taxon>
        <taxon>Bacteroidota</taxon>
        <taxon>Flavobacteriia</taxon>
        <taxon>Flavobacteriales</taxon>
        <taxon>Flavobacteriaceae</taxon>
        <taxon>Psychroflexus</taxon>
    </lineage>
</organism>
<dbReference type="InterPro" id="IPR011095">
    <property type="entry name" value="Dala_Dala_lig_C"/>
</dbReference>
<keyword evidence="12 14" id="KW-0961">Cell wall biogenesis/degradation</keyword>
<keyword evidence="6 14" id="KW-0963">Cytoplasm</keyword>
<evidence type="ECO:0000256" key="6">
    <source>
        <dbReference type="ARBA" id="ARBA00022490"/>
    </source>
</evidence>
<dbReference type="PROSITE" id="PS50975">
    <property type="entry name" value="ATP_GRASP"/>
    <property type="match status" value="1"/>
</dbReference>
<dbReference type="Proteomes" id="UP001500185">
    <property type="component" value="Unassembled WGS sequence"/>
</dbReference>
<comment type="function">
    <text evidence="14">Cell wall formation.</text>
</comment>
<keyword evidence="10 14" id="KW-0133">Cell shape</keyword>
<comment type="subcellular location">
    <subcellularLocation>
        <location evidence="3 14">Cytoplasm</location>
    </subcellularLocation>
</comment>
<dbReference type="Gene3D" id="3.30.470.20">
    <property type="entry name" value="ATP-grasp fold, B domain"/>
    <property type="match status" value="1"/>
</dbReference>
<name>A0ABN1KBU4_9FLAO</name>
<dbReference type="PANTHER" id="PTHR23132:SF23">
    <property type="entry name" value="D-ALANINE--D-ALANINE LIGASE B"/>
    <property type="match status" value="1"/>
</dbReference>
<keyword evidence="11 14" id="KW-0573">Peptidoglycan synthesis</keyword>
<keyword evidence="9 15" id="KW-0067">ATP-binding</keyword>
<dbReference type="InterPro" id="IPR011127">
    <property type="entry name" value="Dala_Dala_lig_N"/>
</dbReference>
<keyword evidence="7 14" id="KW-0436">Ligase</keyword>
<evidence type="ECO:0000256" key="11">
    <source>
        <dbReference type="ARBA" id="ARBA00022984"/>
    </source>
</evidence>
<dbReference type="Pfam" id="PF07478">
    <property type="entry name" value="Dala_Dala_lig_C"/>
    <property type="match status" value="1"/>
</dbReference>
<dbReference type="HAMAP" id="MF_00047">
    <property type="entry name" value="Dala_Dala_lig"/>
    <property type="match status" value="1"/>
</dbReference>
<dbReference type="InterPro" id="IPR013815">
    <property type="entry name" value="ATP_grasp_subdomain_1"/>
</dbReference>
<comment type="pathway">
    <text evidence="14">Cell wall biogenesis; peptidoglycan biosynthesis.</text>
</comment>